<comment type="caution">
    <text evidence="2">The sequence shown here is derived from an EMBL/GenBank/DDBJ whole genome shotgun (WGS) entry which is preliminary data.</text>
</comment>
<name>A0A6I4VQK2_9BACL</name>
<sequence>MTNNCKTGLKAVSAESSTDSYRELRYLRHKFIHKEHLRKANAEVVNQIVLYRLKEVRGDAIPI</sequence>
<accession>A0A6I4VQK2</accession>
<keyword evidence="3" id="KW-1185">Reference proteome</keyword>
<protein>
    <submittedName>
        <fullName evidence="2">Tn3 family transposase</fullName>
    </submittedName>
</protein>
<feature type="domain" description="Tn3 transposase DDE" evidence="1">
    <location>
        <begin position="3"/>
        <end position="56"/>
    </location>
</feature>
<evidence type="ECO:0000313" key="2">
    <source>
        <dbReference type="EMBL" id="MXQ52555.1"/>
    </source>
</evidence>
<dbReference type="EMBL" id="WUUL01000001">
    <property type="protein sequence ID" value="MXQ52555.1"/>
    <property type="molecule type" value="Genomic_DNA"/>
</dbReference>
<proteinExistence type="predicted"/>
<dbReference type="Pfam" id="PF01526">
    <property type="entry name" value="DDE_Tnp_Tn3"/>
    <property type="match status" value="1"/>
</dbReference>
<organism evidence="2 3">
    <name type="scientific">Shimazuella alba</name>
    <dbReference type="NCBI Taxonomy" id="2690964"/>
    <lineage>
        <taxon>Bacteria</taxon>
        <taxon>Bacillati</taxon>
        <taxon>Bacillota</taxon>
        <taxon>Bacilli</taxon>
        <taxon>Bacillales</taxon>
        <taxon>Thermoactinomycetaceae</taxon>
        <taxon>Shimazuella</taxon>
    </lineage>
</organism>
<gene>
    <name evidence="2" type="ORF">GSM42_02060</name>
</gene>
<dbReference type="Proteomes" id="UP000430692">
    <property type="component" value="Unassembled WGS sequence"/>
</dbReference>
<dbReference type="GO" id="GO:0004803">
    <property type="term" value="F:transposase activity"/>
    <property type="evidence" value="ECO:0007669"/>
    <property type="project" value="InterPro"/>
</dbReference>
<evidence type="ECO:0000259" key="1">
    <source>
        <dbReference type="Pfam" id="PF01526"/>
    </source>
</evidence>
<dbReference type="AlphaFoldDB" id="A0A6I4VQK2"/>
<dbReference type="InterPro" id="IPR002513">
    <property type="entry name" value="Tn3_Tnp_DDE_dom"/>
</dbReference>
<reference evidence="2 3" key="1">
    <citation type="submission" date="2019-12" db="EMBL/GenBank/DDBJ databases">
        <title>Whole-genome analyses of novel actinobacteria.</title>
        <authorList>
            <person name="Sahin N."/>
            <person name="Saygin H."/>
        </authorList>
    </citation>
    <scope>NUCLEOTIDE SEQUENCE [LARGE SCALE GENOMIC DNA]</scope>
    <source>
        <strain evidence="2 3">KC615</strain>
    </source>
</reference>
<evidence type="ECO:0000313" key="3">
    <source>
        <dbReference type="Proteomes" id="UP000430692"/>
    </source>
</evidence>
<dbReference type="GO" id="GO:0006313">
    <property type="term" value="P:DNA transposition"/>
    <property type="evidence" value="ECO:0007669"/>
    <property type="project" value="InterPro"/>
</dbReference>